<feature type="region of interest" description="Disordered" evidence="1">
    <location>
        <begin position="1101"/>
        <end position="1129"/>
    </location>
</feature>
<feature type="region of interest" description="Disordered" evidence="1">
    <location>
        <begin position="430"/>
        <end position="463"/>
    </location>
</feature>
<feature type="compositionally biased region" description="Basic residues" evidence="1">
    <location>
        <begin position="1246"/>
        <end position="1265"/>
    </location>
</feature>
<dbReference type="PANTHER" id="PTHR37538">
    <property type="entry name" value="BTB DOMAIN-CONTAINING PROTEIN"/>
    <property type="match status" value="1"/>
</dbReference>
<dbReference type="EMBL" id="JAPEUY010000021">
    <property type="protein sequence ID" value="KAJ4362521.1"/>
    <property type="molecule type" value="Genomic_DNA"/>
</dbReference>
<feature type="region of interest" description="Disordered" evidence="1">
    <location>
        <begin position="1393"/>
        <end position="1413"/>
    </location>
</feature>
<feature type="region of interest" description="Disordered" evidence="1">
    <location>
        <begin position="724"/>
        <end position="781"/>
    </location>
</feature>
<feature type="compositionally biased region" description="Basic and acidic residues" evidence="1">
    <location>
        <begin position="1118"/>
        <end position="1129"/>
    </location>
</feature>
<feature type="region of interest" description="Disordered" evidence="1">
    <location>
        <begin position="1208"/>
        <end position="1346"/>
    </location>
</feature>
<protein>
    <submittedName>
        <fullName evidence="2">Uncharacterized protein</fullName>
    </submittedName>
</protein>
<sequence length="1494" mass="167057">MAALNTFRQIEAEMGILDLERRVEEMDARMERLEVLVTRSCAAGQSCVCDQAVNEGAGVDREDVEELRCQIREVEKQVQGLAEVTMEELEILRNTLLPDAEIQSGFGDHENAADSKSESDCDFSSTEPSRHTEDDAEHDNNSTDPPTPVFPLPHSPYRLSTRTSMHAKAGAVKYIALYLPHNFSFSFSSRGNTHTHIITYKVPATVYHFANTCNVSQELLWRAIRDDQPYYRDFRKEDMDVIKVESLEMERGLKSAITEFWEGVCMSRGGCWEYLTSGAWEEEGGGDTYIVATPWDAGPDCCGQDNMLTEACIRGGGHGTTTTNAPPPLLEPIQRPSSSHLNLAEHFTSSYGRILQQTYSDSSSVRMSGGDRILDSWISLATTLQTRNRYLERELEEFEEMYYSATQDVKWLMGTLVEVEEKLESQLEDGEELVGEGGGSLDEFWPFSPPEDDDNQSPHNKIPIEQETTGDLHFFSEDLLDTEANASHITTTMATSFEFFPADSTITFSSSSFVSPQIYKFPDGSTLPEIYEILKYRCERGIENDVCLVRIRKIMERREEMGVGLPEVLRDEMVVIGIPEGGLDGGGVKWKGKGKGRAKIEEEVDIEAWETWLDDDAEALDLIFKQLDVRDEDDPIDSESLTPDTHSDFEPSVLCDCEICTDPDPNPYLGSRDSYTSPLITVRGGAGNERSSSTQDSDSDTDLQYFSFFPSGFSRYQIGIQRENSQESIRHEDDAPTPTTTTARSSPKEANDDRAQGSKKRNYNAGNEYPFPIVEDPDPRLRGGGAYYDDEDAEEEEAQDWIPEWYCRGRRMHCSGCRCKTLQNETDTRSSSLLDLDRHSSTRKHHLQALDLEDLNTQMQYNTWRAKYQHRFTDPNLAIPVLRGASVMKAATAEPPVDDSPMDPRPKTSPYTNSPAALVIGPERRTYYVPQSLLQIPELIITQDPWGGEKQLPDVDAGTGHVLVHYLYTGMYQTLNDTDYSTTTKAVVEFKRAFLAYMVGERYKLQGLEDLAKNEIELHGADLDAFGVVDAIKDNFSKFPEDITWFHEYLDKKIQSALHASPSVFASYEFLNRIEDAALLRMLTRNTAQLYTDKVSEVLHAKQERTTEVPDYTTKAQDSPDDKPSAEECPAHNEDVAEECAIEDCPVEGCPVEESPPVEPCQATEDSIPVEAYYSEVQPAQDYSVEDLIDQGRSFGEPVSAGLTFGFKFPAPSTAPMDLTQVPSPPVVEDKPPEDDGGGVNFGTAGKKKKKKKDTKVKSKIKSKRLVKEPPPPPPPIESEPELLPEPEPEPEVPQPESISTDDWGFPGSSINWSKKKKKKSVAVPDSPAEEPCFKPPPPAVEEKESDPWAAFFTANKGKKVKKGKSLFVPSGAPVPPPYEPEVVPEPEVIPEADSAPEIDGSMEAPESPENVDLREEVDVPIDDSDEVLIAEPAQPIDAEENVCPRRGYHLLKTSRWKNCKRCRAFLGQVAIQIARMDVSDEDGYEVLDRIVVK</sequence>
<comment type="caution">
    <text evidence="2">The sequence shown here is derived from an EMBL/GenBank/DDBJ whole genome shotgun (WGS) entry which is preliminary data.</text>
</comment>
<evidence type="ECO:0000313" key="3">
    <source>
        <dbReference type="Proteomes" id="UP001140560"/>
    </source>
</evidence>
<feature type="region of interest" description="Disordered" evidence="1">
    <location>
        <begin position="103"/>
        <end position="156"/>
    </location>
</feature>
<feature type="compositionally biased region" description="Pro residues" evidence="1">
    <location>
        <begin position="145"/>
        <end position="154"/>
    </location>
</feature>
<organism evidence="2 3">
    <name type="scientific">Neocucurbitaria cava</name>
    <dbReference type="NCBI Taxonomy" id="798079"/>
    <lineage>
        <taxon>Eukaryota</taxon>
        <taxon>Fungi</taxon>
        <taxon>Dikarya</taxon>
        <taxon>Ascomycota</taxon>
        <taxon>Pezizomycotina</taxon>
        <taxon>Dothideomycetes</taxon>
        <taxon>Pleosporomycetidae</taxon>
        <taxon>Pleosporales</taxon>
        <taxon>Pleosporineae</taxon>
        <taxon>Cucurbitariaceae</taxon>
        <taxon>Neocucurbitaria</taxon>
    </lineage>
</organism>
<name>A0A9W9CHM9_9PLEO</name>
<feature type="region of interest" description="Disordered" evidence="1">
    <location>
        <begin position="668"/>
        <end position="704"/>
    </location>
</feature>
<reference evidence="2" key="1">
    <citation type="submission" date="2022-10" db="EMBL/GenBank/DDBJ databases">
        <title>Tapping the CABI collections for fungal endophytes: first genome assemblies for Collariella, Neodidymelliopsis, Ascochyta clinopodiicola, Didymella pomorum, Didymosphaeria variabile, Neocosmospora piperis and Neocucurbitaria cava.</title>
        <authorList>
            <person name="Hill R."/>
        </authorList>
    </citation>
    <scope>NUCLEOTIDE SEQUENCE</scope>
    <source>
        <strain evidence="2">IMI 356814</strain>
    </source>
</reference>
<dbReference type="OrthoDB" id="3594103at2759"/>
<feature type="region of interest" description="Disordered" evidence="1">
    <location>
        <begin position="893"/>
        <end position="916"/>
    </location>
</feature>
<dbReference type="Proteomes" id="UP001140560">
    <property type="component" value="Unassembled WGS sequence"/>
</dbReference>
<accession>A0A9W9CHM9</accession>
<feature type="compositionally biased region" description="Basic and acidic residues" evidence="1">
    <location>
        <begin position="746"/>
        <end position="756"/>
    </location>
</feature>
<proteinExistence type="predicted"/>
<feature type="compositionally biased region" description="Basic and acidic residues" evidence="1">
    <location>
        <begin position="107"/>
        <end position="119"/>
    </location>
</feature>
<feature type="compositionally biased region" description="Acidic residues" evidence="1">
    <location>
        <begin position="1279"/>
        <end position="1291"/>
    </location>
</feature>
<feature type="compositionally biased region" description="Pro residues" evidence="1">
    <location>
        <begin position="1269"/>
        <end position="1278"/>
    </location>
</feature>
<keyword evidence="3" id="KW-1185">Reference proteome</keyword>
<feature type="compositionally biased region" description="Basic and acidic residues" evidence="1">
    <location>
        <begin position="724"/>
        <end position="734"/>
    </location>
</feature>
<gene>
    <name evidence="2" type="ORF">N0V83_010615</name>
</gene>
<evidence type="ECO:0000313" key="2">
    <source>
        <dbReference type="EMBL" id="KAJ4362521.1"/>
    </source>
</evidence>
<dbReference type="PANTHER" id="PTHR37538:SF1">
    <property type="entry name" value="BTB DOMAIN-CONTAINING PROTEIN"/>
    <property type="match status" value="1"/>
</dbReference>
<evidence type="ECO:0000256" key="1">
    <source>
        <dbReference type="SAM" id="MobiDB-lite"/>
    </source>
</evidence>
<feature type="compositionally biased region" description="Basic and acidic residues" evidence="1">
    <location>
        <begin position="128"/>
        <end position="141"/>
    </location>
</feature>